<name>A0A7W9EXI4_9SPHN</name>
<evidence type="ECO:0000313" key="4">
    <source>
        <dbReference type="Proteomes" id="UP000546200"/>
    </source>
</evidence>
<organism evidence="3 4">
    <name type="scientific">Sphingomonas aerophila</name>
    <dbReference type="NCBI Taxonomy" id="1344948"/>
    <lineage>
        <taxon>Bacteria</taxon>
        <taxon>Pseudomonadati</taxon>
        <taxon>Pseudomonadota</taxon>
        <taxon>Alphaproteobacteria</taxon>
        <taxon>Sphingomonadales</taxon>
        <taxon>Sphingomonadaceae</taxon>
        <taxon>Sphingomonas</taxon>
    </lineage>
</organism>
<proteinExistence type="predicted"/>
<sequence length="213" mass="23906">MAVLRPPPDHAQKKTAHASEQNRADIVARRWAWFEGQLDLDPERLVFIDETWASTNMARRHGRCRRGKRLRASVPHGHWKTTTFVAGLRRTGMVAPMVLDGPINRDAFHAYVEQVLVPELNPGDVVIMDNLSSHKAPAVREMIEAAGASLLYLPPYSPDFNPIEQAFSKLKAHLRKAAERTIHGLWNAIGRIIDLYSPAECANYFTNAGHDAD</sequence>
<gene>
    <name evidence="3" type="ORF">FHS94_003729</name>
</gene>
<evidence type="ECO:0000256" key="1">
    <source>
        <dbReference type="SAM" id="MobiDB-lite"/>
    </source>
</evidence>
<feature type="domain" description="Tc1-like transposase DDE" evidence="2">
    <location>
        <begin position="44"/>
        <end position="176"/>
    </location>
</feature>
<keyword evidence="4" id="KW-1185">Reference proteome</keyword>
<dbReference type="EMBL" id="JACIJK010000016">
    <property type="protein sequence ID" value="MBB5716857.1"/>
    <property type="molecule type" value="Genomic_DNA"/>
</dbReference>
<dbReference type="AlphaFoldDB" id="A0A7W9EXI4"/>
<feature type="region of interest" description="Disordered" evidence="1">
    <location>
        <begin position="1"/>
        <end position="21"/>
    </location>
</feature>
<evidence type="ECO:0000313" key="3">
    <source>
        <dbReference type="EMBL" id="MBB5716857.1"/>
    </source>
</evidence>
<evidence type="ECO:0000259" key="2">
    <source>
        <dbReference type="Pfam" id="PF13358"/>
    </source>
</evidence>
<dbReference type="Pfam" id="PF13358">
    <property type="entry name" value="DDE_3"/>
    <property type="match status" value="1"/>
</dbReference>
<dbReference type="Gene3D" id="3.30.420.10">
    <property type="entry name" value="Ribonuclease H-like superfamily/Ribonuclease H"/>
    <property type="match status" value="1"/>
</dbReference>
<dbReference type="Proteomes" id="UP000546200">
    <property type="component" value="Unassembled WGS sequence"/>
</dbReference>
<dbReference type="GO" id="GO:0003676">
    <property type="term" value="F:nucleic acid binding"/>
    <property type="evidence" value="ECO:0007669"/>
    <property type="project" value="InterPro"/>
</dbReference>
<dbReference type="InterPro" id="IPR036397">
    <property type="entry name" value="RNaseH_sf"/>
</dbReference>
<dbReference type="PANTHER" id="PTHR46564:SF1">
    <property type="entry name" value="TRANSPOSASE"/>
    <property type="match status" value="1"/>
</dbReference>
<dbReference type="InterPro" id="IPR038717">
    <property type="entry name" value="Tc1-like_DDE_dom"/>
</dbReference>
<reference evidence="3 4" key="1">
    <citation type="submission" date="2020-08" db="EMBL/GenBank/DDBJ databases">
        <title>Genomic Encyclopedia of Type Strains, Phase IV (KMG-IV): sequencing the most valuable type-strain genomes for metagenomic binning, comparative biology and taxonomic classification.</title>
        <authorList>
            <person name="Goeker M."/>
        </authorList>
    </citation>
    <scope>NUCLEOTIDE SEQUENCE [LARGE SCALE GENOMIC DNA]</scope>
    <source>
        <strain evidence="3 4">DSM 100044</strain>
    </source>
</reference>
<accession>A0A7W9EXI4</accession>
<dbReference type="NCBIfam" id="NF033545">
    <property type="entry name" value="transpos_IS630"/>
    <property type="match status" value="1"/>
</dbReference>
<dbReference type="PANTHER" id="PTHR46564">
    <property type="entry name" value="TRANSPOSASE"/>
    <property type="match status" value="1"/>
</dbReference>
<comment type="caution">
    <text evidence="3">The sequence shown here is derived from an EMBL/GenBank/DDBJ whole genome shotgun (WGS) entry which is preliminary data.</text>
</comment>
<protein>
    <submittedName>
        <fullName evidence="3">Transposase</fullName>
    </submittedName>
</protein>
<dbReference type="InterPro" id="IPR047655">
    <property type="entry name" value="Transpos_IS630-like"/>
</dbReference>